<dbReference type="CDD" id="cd00367">
    <property type="entry name" value="PTS-HPr_like"/>
    <property type="match status" value="1"/>
</dbReference>
<evidence type="ECO:0000256" key="2">
    <source>
        <dbReference type="ARBA" id="ARBA00010736"/>
    </source>
</evidence>
<dbReference type="SUPFAM" id="SSF55594">
    <property type="entry name" value="HPr-like"/>
    <property type="match status" value="1"/>
</dbReference>
<protein>
    <submittedName>
        <fullName evidence="6">Phosphocarrier protein</fullName>
    </submittedName>
</protein>
<gene>
    <name evidence="6" type="ORF">J2T60_000035</name>
</gene>
<dbReference type="PROSITE" id="PS00369">
    <property type="entry name" value="PTS_HPR_HIS"/>
    <property type="match status" value="1"/>
</dbReference>
<dbReference type="Proteomes" id="UP001523550">
    <property type="component" value="Unassembled WGS sequence"/>
</dbReference>
<dbReference type="RefSeq" id="WP_253443737.1">
    <property type="nucleotide sequence ID" value="NZ_JALJYF010000001.1"/>
</dbReference>
<evidence type="ECO:0000256" key="4">
    <source>
        <dbReference type="ARBA" id="ARBA00022683"/>
    </source>
</evidence>
<evidence type="ECO:0000256" key="3">
    <source>
        <dbReference type="ARBA" id="ARBA00022490"/>
    </source>
</evidence>
<dbReference type="InterPro" id="IPR001020">
    <property type="entry name" value="PTS_HPr_His_P_site"/>
</dbReference>
<sequence>MNEQADQRVEADVTICNKLGMHARAATRFVTLASRFKSDIRVQREQRDVSGKSIMGLMMLAASKGSTIHIRAEGPDAFEAIRRLKGLVENRFDEGE</sequence>
<keyword evidence="3" id="KW-0963">Cytoplasm</keyword>
<feature type="domain" description="HPr" evidence="5">
    <location>
        <begin position="8"/>
        <end position="95"/>
    </location>
</feature>
<comment type="similarity">
    <text evidence="2">Belongs to the HPr family.</text>
</comment>
<accession>A0ABT1G554</accession>
<dbReference type="Pfam" id="PF00381">
    <property type="entry name" value="PTS-HPr"/>
    <property type="match status" value="1"/>
</dbReference>
<dbReference type="InterPro" id="IPR000032">
    <property type="entry name" value="HPr-like"/>
</dbReference>
<name>A0ABT1G554_9GAMM</name>
<dbReference type="NCBIfam" id="TIGR01003">
    <property type="entry name" value="PTS_HPr_family"/>
    <property type="match status" value="1"/>
</dbReference>
<dbReference type="PANTHER" id="PTHR33705">
    <property type="entry name" value="PHOSPHOCARRIER PROTEIN HPR"/>
    <property type="match status" value="1"/>
</dbReference>
<keyword evidence="7" id="KW-1185">Reference proteome</keyword>
<dbReference type="InterPro" id="IPR050399">
    <property type="entry name" value="HPr"/>
</dbReference>
<dbReference type="EMBL" id="JALJYF010000001">
    <property type="protein sequence ID" value="MCP1726070.1"/>
    <property type="molecule type" value="Genomic_DNA"/>
</dbReference>
<evidence type="ECO:0000259" key="5">
    <source>
        <dbReference type="PROSITE" id="PS51350"/>
    </source>
</evidence>
<dbReference type="InterPro" id="IPR035895">
    <property type="entry name" value="HPr-like_sf"/>
</dbReference>
<dbReference type="PROSITE" id="PS51350">
    <property type="entry name" value="PTS_HPR_DOM"/>
    <property type="match status" value="1"/>
</dbReference>
<keyword evidence="4" id="KW-0598">Phosphotransferase system</keyword>
<comment type="subcellular location">
    <subcellularLocation>
        <location evidence="1">Cytoplasm</location>
    </subcellularLocation>
</comment>
<reference evidence="6 7" key="1">
    <citation type="submission" date="2022-03" db="EMBL/GenBank/DDBJ databases">
        <title>Genomic Encyclopedia of Type Strains, Phase III (KMG-III): the genomes of soil and plant-associated and newly described type strains.</title>
        <authorList>
            <person name="Whitman W."/>
        </authorList>
    </citation>
    <scope>NUCLEOTIDE SEQUENCE [LARGE SCALE GENOMIC DNA]</scope>
    <source>
        <strain evidence="6 7">BSker1</strain>
    </source>
</reference>
<proteinExistence type="inferred from homology"/>
<dbReference type="Gene3D" id="3.30.1340.10">
    <property type="entry name" value="HPr-like"/>
    <property type="match status" value="1"/>
</dbReference>
<evidence type="ECO:0000313" key="7">
    <source>
        <dbReference type="Proteomes" id="UP001523550"/>
    </source>
</evidence>
<dbReference type="PRINTS" id="PR00107">
    <property type="entry name" value="PHOSPHOCPHPR"/>
</dbReference>
<evidence type="ECO:0000313" key="6">
    <source>
        <dbReference type="EMBL" id="MCP1726070.1"/>
    </source>
</evidence>
<comment type="caution">
    <text evidence="6">The sequence shown here is derived from an EMBL/GenBank/DDBJ whole genome shotgun (WGS) entry which is preliminary data.</text>
</comment>
<evidence type="ECO:0000256" key="1">
    <source>
        <dbReference type="ARBA" id="ARBA00004496"/>
    </source>
</evidence>
<organism evidence="6 7">
    <name type="scientific">Natronospira proteinivora</name>
    <dbReference type="NCBI Taxonomy" id="1807133"/>
    <lineage>
        <taxon>Bacteria</taxon>
        <taxon>Pseudomonadati</taxon>
        <taxon>Pseudomonadota</taxon>
        <taxon>Gammaproteobacteria</taxon>
        <taxon>Natronospirales</taxon>
        <taxon>Natronospiraceae</taxon>
        <taxon>Natronospira</taxon>
    </lineage>
</organism>
<dbReference type="PANTHER" id="PTHR33705:SF2">
    <property type="entry name" value="PHOSPHOCARRIER PROTEIN NPR"/>
    <property type="match status" value="1"/>
</dbReference>